<dbReference type="OrthoDB" id="9782128at2"/>
<sequence length="186" mass="21616">MEVYIIRHTKVAVEKGICYGQTDVALADSFQEELAVLKNHLPNDFDQVFSSPLSRCKTLAEPFSSEIIFDDRLKEMHFGDWEMKTWNDIPTDEIQPWYDDFVSVSTPNGENFEGLYHRCTSFLEELRAKDYKKVLIVTHGGIIRCTWAYLLEIPLRNAFKIPVGFGEVFHFHLAKSSDEDYIIQKK</sequence>
<keyword evidence="3" id="KW-1185">Reference proteome</keyword>
<evidence type="ECO:0000313" key="3">
    <source>
        <dbReference type="Proteomes" id="UP000268372"/>
    </source>
</evidence>
<dbReference type="InterPro" id="IPR013078">
    <property type="entry name" value="His_Pase_superF_clade-1"/>
</dbReference>
<organism evidence="2 3">
    <name type="scientific">Paenimyroides viscosum</name>
    <dbReference type="NCBI Taxonomy" id="2488729"/>
    <lineage>
        <taxon>Bacteria</taxon>
        <taxon>Pseudomonadati</taxon>
        <taxon>Bacteroidota</taxon>
        <taxon>Flavobacteriia</taxon>
        <taxon>Flavobacteriales</taxon>
        <taxon>Flavobacteriaceae</taxon>
        <taxon>Paenimyroides</taxon>
    </lineage>
</organism>
<evidence type="ECO:0000256" key="1">
    <source>
        <dbReference type="NCBIfam" id="TIGR03162"/>
    </source>
</evidence>
<dbReference type="EC" id="3.1.3.73" evidence="1"/>
<proteinExistence type="predicted"/>
<dbReference type="SMART" id="SM00855">
    <property type="entry name" value="PGAM"/>
    <property type="match status" value="1"/>
</dbReference>
<protein>
    <recommendedName>
        <fullName evidence="1">Alpha-ribazole phosphatase</fullName>
        <ecNumber evidence="1">3.1.3.73</ecNumber>
    </recommendedName>
</protein>
<dbReference type="InterPro" id="IPR050275">
    <property type="entry name" value="PGM_Phosphatase"/>
</dbReference>
<comment type="caution">
    <text evidence="2">The sequence shown here is derived from an EMBL/GenBank/DDBJ whole genome shotgun (WGS) entry which is preliminary data.</text>
</comment>
<dbReference type="SUPFAM" id="SSF53254">
    <property type="entry name" value="Phosphoglycerate mutase-like"/>
    <property type="match status" value="1"/>
</dbReference>
<name>A0A3P1AST2_9FLAO</name>
<dbReference type="EMBL" id="RQTJ01000031">
    <property type="protein sequence ID" value="RRA92046.1"/>
    <property type="molecule type" value="Genomic_DNA"/>
</dbReference>
<gene>
    <name evidence="2" type="primary">cobC</name>
    <name evidence="2" type="ORF">EG242_11875</name>
</gene>
<dbReference type="CDD" id="cd07067">
    <property type="entry name" value="HP_PGM_like"/>
    <property type="match status" value="1"/>
</dbReference>
<dbReference type="GO" id="GO:0043755">
    <property type="term" value="F:alpha-ribazole phosphatase activity"/>
    <property type="evidence" value="ECO:0007669"/>
    <property type="project" value="UniProtKB-UniRule"/>
</dbReference>
<accession>A0A3P1AST2</accession>
<dbReference type="AlphaFoldDB" id="A0A3P1AST2"/>
<dbReference type="InterPro" id="IPR017578">
    <property type="entry name" value="Ribazole_CobC"/>
</dbReference>
<dbReference type="PANTHER" id="PTHR48100:SF59">
    <property type="entry name" value="ADENOSYLCOBALAMIN_ALPHA-RIBAZOLE PHOSPHATASE"/>
    <property type="match status" value="1"/>
</dbReference>
<dbReference type="GO" id="GO:0009236">
    <property type="term" value="P:cobalamin biosynthetic process"/>
    <property type="evidence" value="ECO:0007669"/>
    <property type="project" value="UniProtKB-UniRule"/>
</dbReference>
<dbReference type="GO" id="GO:0005737">
    <property type="term" value="C:cytoplasm"/>
    <property type="evidence" value="ECO:0007669"/>
    <property type="project" value="TreeGrafter"/>
</dbReference>
<dbReference type="Gene3D" id="3.40.50.1240">
    <property type="entry name" value="Phosphoglycerate mutase-like"/>
    <property type="match status" value="1"/>
</dbReference>
<dbReference type="NCBIfam" id="TIGR03162">
    <property type="entry name" value="ribazole_cobC"/>
    <property type="match status" value="1"/>
</dbReference>
<dbReference type="PANTHER" id="PTHR48100">
    <property type="entry name" value="BROAD-SPECIFICITY PHOSPHATASE YOR283W-RELATED"/>
    <property type="match status" value="1"/>
</dbReference>
<dbReference type="RefSeq" id="WP_124900082.1">
    <property type="nucleotide sequence ID" value="NZ_RQTJ01000031.1"/>
</dbReference>
<reference evidence="2 3" key="1">
    <citation type="submission" date="2018-11" db="EMBL/GenBank/DDBJ databases">
        <title>Flavobacterium sp. nov., YIM 102796 draft genome.</title>
        <authorList>
            <person name="Li G."/>
            <person name="Jiang Y."/>
        </authorList>
    </citation>
    <scope>NUCLEOTIDE SEQUENCE [LARGE SCALE GENOMIC DNA]</scope>
    <source>
        <strain evidence="2 3">YIM 102796</strain>
    </source>
</reference>
<dbReference type="InterPro" id="IPR029033">
    <property type="entry name" value="His_PPase_superfam"/>
</dbReference>
<dbReference type="Proteomes" id="UP000268372">
    <property type="component" value="Unassembled WGS sequence"/>
</dbReference>
<dbReference type="Pfam" id="PF00300">
    <property type="entry name" value="His_Phos_1"/>
    <property type="match status" value="1"/>
</dbReference>
<evidence type="ECO:0000313" key="2">
    <source>
        <dbReference type="EMBL" id="RRA92046.1"/>
    </source>
</evidence>